<gene>
    <name evidence="2" type="ORF">A4R35_22580</name>
</gene>
<dbReference type="Proteomes" id="UP000248706">
    <property type="component" value="Unassembled WGS sequence"/>
</dbReference>
<keyword evidence="3" id="KW-1185">Reference proteome</keyword>
<reference evidence="2 3" key="1">
    <citation type="submission" date="2016-08" db="EMBL/GenBank/DDBJ databases">
        <title>Analysis of Carbohydrate Active Enzymes in Thermogemmatispora T81 Reveals Carbohydrate Degradation Ability.</title>
        <authorList>
            <person name="Tomazini A."/>
            <person name="Lal S."/>
            <person name="Stott M."/>
            <person name="Henrissat B."/>
            <person name="Polikarpov I."/>
            <person name="Sparling R."/>
            <person name="Levin D.B."/>
        </authorList>
    </citation>
    <scope>NUCLEOTIDE SEQUENCE [LARGE SCALE GENOMIC DNA]</scope>
    <source>
        <strain evidence="2 3">T81</strain>
    </source>
</reference>
<feature type="region of interest" description="Disordered" evidence="1">
    <location>
        <begin position="79"/>
        <end position="98"/>
    </location>
</feature>
<sequence>MAREGREQEQIRCGAVRKERGQRSLERKGKGNLFFSWRSLLGQGRGGETGSSPIFRVVLISCYQKGFCSVLFTKGAGEGAGFDGEEPHTGRNLGAPQETRQARFFQKELLKARV</sequence>
<comment type="caution">
    <text evidence="2">The sequence shown here is derived from an EMBL/GenBank/DDBJ whole genome shotgun (WGS) entry which is preliminary data.</text>
</comment>
<dbReference type="AlphaFoldDB" id="A0A328VST9"/>
<feature type="region of interest" description="Disordered" evidence="1">
    <location>
        <begin position="1"/>
        <end position="24"/>
    </location>
</feature>
<protein>
    <submittedName>
        <fullName evidence="2">Uncharacterized protein</fullName>
    </submittedName>
</protein>
<evidence type="ECO:0000313" key="3">
    <source>
        <dbReference type="Proteomes" id="UP000248706"/>
    </source>
</evidence>
<name>A0A328VST9_9CHLR</name>
<organism evidence="2 3">
    <name type="scientific">Thermogemmatispora tikiterensis</name>
    <dbReference type="NCBI Taxonomy" id="1825093"/>
    <lineage>
        <taxon>Bacteria</taxon>
        <taxon>Bacillati</taxon>
        <taxon>Chloroflexota</taxon>
        <taxon>Ktedonobacteria</taxon>
        <taxon>Thermogemmatisporales</taxon>
        <taxon>Thermogemmatisporaceae</taxon>
        <taxon>Thermogemmatispora</taxon>
    </lineage>
</organism>
<dbReference type="EMBL" id="MCIF01000002">
    <property type="protein sequence ID" value="RAQ98344.1"/>
    <property type="molecule type" value="Genomic_DNA"/>
</dbReference>
<proteinExistence type="predicted"/>
<evidence type="ECO:0000256" key="1">
    <source>
        <dbReference type="SAM" id="MobiDB-lite"/>
    </source>
</evidence>
<accession>A0A328VST9</accession>
<evidence type="ECO:0000313" key="2">
    <source>
        <dbReference type="EMBL" id="RAQ98344.1"/>
    </source>
</evidence>